<reference evidence="1 2" key="1">
    <citation type="submission" date="2016-10" db="EMBL/GenBank/DDBJ databases">
        <authorList>
            <person name="de Groot N.N."/>
        </authorList>
    </citation>
    <scope>NUCLEOTIDE SEQUENCE [LARGE SCALE GENOMIC DNA]</scope>
    <source>
        <strain evidence="1 2">DSM 26515</strain>
    </source>
</reference>
<protein>
    <recommendedName>
        <fullName evidence="3">Trypsin-like peptidase domain-containing protein</fullName>
    </recommendedName>
</protein>
<evidence type="ECO:0008006" key="3">
    <source>
        <dbReference type="Google" id="ProtNLM"/>
    </source>
</evidence>
<evidence type="ECO:0000313" key="2">
    <source>
        <dbReference type="Proteomes" id="UP000199420"/>
    </source>
</evidence>
<name>A0A1H6UAZ1_9GAMM</name>
<evidence type="ECO:0000313" key="1">
    <source>
        <dbReference type="EMBL" id="SEI89471.1"/>
    </source>
</evidence>
<dbReference type="AlphaFoldDB" id="A0A1H6UAZ1"/>
<dbReference type="Proteomes" id="UP000199420">
    <property type="component" value="Unassembled WGS sequence"/>
</dbReference>
<gene>
    <name evidence="1" type="ORF">SAMN04487997_1957</name>
</gene>
<dbReference type="RefSeq" id="WP_091336017.1">
    <property type="nucleotide sequence ID" value="NZ_FNYC01000003.1"/>
</dbReference>
<keyword evidence="2" id="KW-1185">Reference proteome</keyword>
<dbReference type="SUPFAM" id="SSF50494">
    <property type="entry name" value="Trypsin-like serine proteases"/>
    <property type="match status" value="1"/>
</dbReference>
<dbReference type="OrthoDB" id="7191282at2"/>
<sequence>MAAVSNSIVHLVMRFGDTVLSYGTGLLYERLGQFFIITAWHNVTGLHSETLRPLNKHLAIPDNIVASIVAVWPGMGSGRLPLTLPLADEEKALFYIHPVNWPRVDVVAIPFDPAAEHSLEGVLSNGEVMREGIRLAAASGPAAEICPVQRYLVPDHVATAWINDVDVTEELFIPGYPLNIQSHLAEPVWKRATVASSVQAGWNGERKFLIDSASQSGMSGAPVVYYNAKGVVRIGGMTMHLDREAAILAGIYVGRMGVRNDRDPQIGTVWHASVIDEIIDGRCHEHLAAEIELTNSALEAAVVESLRTCSREGLENLNNPQMRSRFYVQHEVLKRISGRAKPQRVLDAVVDMAQRYKGPLVPDEGV</sequence>
<proteinExistence type="predicted"/>
<dbReference type="InterPro" id="IPR009003">
    <property type="entry name" value="Peptidase_S1_PA"/>
</dbReference>
<accession>A0A1H6UAZ1</accession>
<organism evidence="1 2">
    <name type="scientific">Frateuria terrea</name>
    <dbReference type="NCBI Taxonomy" id="529704"/>
    <lineage>
        <taxon>Bacteria</taxon>
        <taxon>Pseudomonadati</taxon>
        <taxon>Pseudomonadota</taxon>
        <taxon>Gammaproteobacteria</taxon>
        <taxon>Lysobacterales</taxon>
        <taxon>Rhodanobacteraceae</taxon>
        <taxon>Frateuria</taxon>
    </lineage>
</organism>
<dbReference type="EMBL" id="FNYC01000003">
    <property type="protein sequence ID" value="SEI89471.1"/>
    <property type="molecule type" value="Genomic_DNA"/>
</dbReference>
<dbReference type="STRING" id="529704.SAMN02927913_1769"/>